<dbReference type="RefSeq" id="WP_014107211.1">
    <property type="nucleotide sequence ID" value="NC_016041.1"/>
</dbReference>
<accession>G4QIZ3</accession>
<feature type="region of interest" description="Disordered" evidence="1">
    <location>
        <begin position="148"/>
        <end position="188"/>
    </location>
</feature>
<feature type="chain" id="PRO_5005680421" evidence="2">
    <location>
        <begin position="22"/>
        <end position="188"/>
    </location>
</feature>
<dbReference type="Pfam" id="PF03843">
    <property type="entry name" value="Slp"/>
    <property type="match status" value="1"/>
</dbReference>
<dbReference type="GO" id="GO:0019867">
    <property type="term" value="C:outer membrane"/>
    <property type="evidence" value="ECO:0007669"/>
    <property type="project" value="InterPro"/>
</dbReference>
<evidence type="ECO:0000256" key="1">
    <source>
        <dbReference type="SAM" id="MobiDB-lite"/>
    </source>
</evidence>
<dbReference type="PROSITE" id="PS51257">
    <property type="entry name" value="PROKAR_LIPOPROTEIN"/>
    <property type="match status" value="1"/>
</dbReference>
<gene>
    <name evidence="3" type="primary">slp</name>
    <name evidence="3" type="ordered locus">GNIT_0178</name>
</gene>
<keyword evidence="4" id="KW-1185">Reference proteome</keyword>
<dbReference type="KEGG" id="gni:GNIT_0178"/>
<keyword evidence="3" id="KW-0449">Lipoprotein</keyword>
<evidence type="ECO:0000313" key="4">
    <source>
        <dbReference type="Proteomes" id="UP000009282"/>
    </source>
</evidence>
<keyword evidence="2" id="KW-0732">Signal</keyword>
<evidence type="ECO:0000256" key="2">
    <source>
        <dbReference type="SAM" id="SignalP"/>
    </source>
</evidence>
<name>G4QIZ3_GLANF</name>
<feature type="signal peptide" evidence="2">
    <location>
        <begin position="1"/>
        <end position="21"/>
    </location>
</feature>
<dbReference type="HOGENOM" id="CLU_1439213_0_0_6"/>
<dbReference type="PANTHER" id="PTHR37530">
    <property type="entry name" value="OUTER MEMBRANE PROTEIN SLP"/>
    <property type="match status" value="1"/>
</dbReference>
<sequence length="188" mass="20861">MFNKFVFALLLPILLTGCAFSPNEIQVASSQPLVSFSDVTDESVGKGVRWGGVILDLSKQDDSTTVTVSQYPLLQSGQPIYKQQSGGTFTAKFNNSLNLENLQQGAILTLVGNVEQLQKPETSLDVSPLATIQTSNFYVWEGFSSANHLSSEDNSPTSMDRGKWGWRVKNEKEVNRERQEREAQRLSQ</sequence>
<evidence type="ECO:0000313" key="3">
    <source>
        <dbReference type="EMBL" id="AEP28332.1"/>
    </source>
</evidence>
<dbReference type="EMBL" id="CP003060">
    <property type="protein sequence ID" value="AEP28332.1"/>
    <property type="molecule type" value="Genomic_DNA"/>
</dbReference>
<dbReference type="Proteomes" id="UP000009282">
    <property type="component" value="Chromosome"/>
</dbReference>
<dbReference type="InterPro" id="IPR004658">
    <property type="entry name" value="OMP_Slp"/>
</dbReference>
<feature type="compositionally biased region" description="Polar residues" evidence="1">
    <location>
        <begin position="148"/>
        <end position="158"/>
    </location>
</feature>
<dbReference type="OrthoDB" id="5295757at2"/>
<organism evidence="3 4">
    <name type="scientific">Glaciecola nitratireducens (strain JCM 12485 / KCTC 12276 / FR1064)</name>
    <dbReference type="NCBI Taxonomy" id="1085623"/>
    <lineage>
        <taxon>Bacteria</taxon>
        <taxon>Pseudomonadati</taxon>
        <taxon>Pseudomonadota</taxon>
        <taxon>Gammaproteobacteria</taxon>
        <taxon>Alteromonadales</taxon>
        <taxon>Alteromonadaceae</taxon>
        <taxon>Brumicola</taxon>
    </lineage>
</organism>
<dbReference type="PANTHER" id="PTHR37530:SF1">
    <property type="entry name" value="OUTER MEMBRANE PROTEIN SLP"/>
    <property type="match status" value="1"/>
</dbReference>
<dbReference type="AlphaFoldDB" id="G4QIZ3"/>
<feature type="compositionally biased region" description="Basic and acidic residues" evidence="1">
    <location>
        <begin position="160"/>
        <end position="188"/>
    </location>
</feature>
<reference evidence="3 4" key="1">
    <citation type="journal article" date="2011" name="J. Bacteriol.">
        <title>Complete genome sequence of seawater bacterium Glaciecola nitratireducens FR1064T.</title>
        <authorList>
            <person name="Bian F."/>
            <person name="Qin Q.L."/>
            <person name="Xie B.B."/>
            <person name="Shu Y.L."/>
            <person name="Zhang X.Y."/>
            <person name="Yu Y."/>
            <person name="Chen B."/>
            <person name="Chen X.L."/>
            <person name="Zhou B.C."/>
            <person name="Zhang Y.Z."/>
        </authorList>
    </citation>
    <scope>NUCLEOTIDE SEQUENCE [LARGE SCALE GENOMIC DNA]</scope>
    <source>
        <strain evidence="4">JCM 12485 / KCTC 12276 / FR1064</strain>
    </source>
</reference>
<dbReference type="STRING" id="1085623.GNIT_0178"/>
<protein>
    <submittedName>
        <fullName evidence="3">Starvation-inducible outer membrane lipoprotein</fullName>
    </submittedName>
</protein>
<proteinExistence type="predicted"/>
<dbReference type="eggNOG" id="COG3065">
    <property type="taxonomic scope" value="Bacteria"/>
</dbReference>